<proteinExistence type="inferred from homology"/>
<dbReference type="InterPro" id="IPR020613">
    <property type="entry name" value="Thiolase_CS"/>
</dbReference>
<feature type="active site" description="Proton acceptor" evidence="4">
    <location>
        <position position="394"/>
    </location>
</feature>
<evidence type="ECO:0000256" key="1">
    <source>
        <dbReference type="ARBA" id="ARBA00010982"/>
    </source>
</evidence>
<dbReference type="InterPro" id="IPR020616">
    <property type="entry name" value="Thiolase_N"/>
</dbReference>
<dbReference type="InterPro" id="IPR020610">
    <property type="entry name" value="Thiolase_AS"/>
</dbReference>
<dbReference type="InterPro" id="IPR016039">
    <property type="entry name" value="Thiolase-like"/>
</dbReference>
<dbReference type="SUPFAM" id="SSF53901">
    <property type="entry name" value="Thiolase-like"/>
    <property type="match status" value="2"/>
</dbReference>
<dbReference type="InterPro" id="IPR002155">
    <property type="entry name" value="Thiolase"/>
</dbReference>
<dbReference type="RefSeq" id="WP_020565950.1">
    <property type="nucleotide sequence ID" value="NZ_KB890164.1"/>
</dbReference>
<accession>A0A2N7X943</accession>
<keyword evidence="2 5" id="KW-0808">Transferase</keyword>
<dbReference type="Pfam" id="PF00108">
    <property type="entry name" value="Thiolase_N"/>
    <property type="match status" value="1"/>
</dbReference>
<dbReference type="PANTHER" id="PTHR18919">
    <property type="entry name" value="ACETYL-COA C-ACYLTRANSFERASE"/>
    <property type="match status" value="1"/>
</dbReference>
<dbReference type="Proteomes" id="UP000235777">
    <property type="component" value="Unassembled WGS sequence"/>
</dbReference>
<sequence length="408" mass="42369">MGGFSVIQWTRRVTVSKRDVVVLSAVRSAIGSFGGSLADMEPPELAGIVMKEAVARSGVDPLAVNYVTVGNTIPTDSRFAYVARVAAINAGLPMDSVAMSVNRLCSSGLQAVVTSAHSVLLGDCDFGIGGGVEVMSRGGYLSTAMRSGARMGDTKLVDTMVATLTDPFGVGHMGITAENLAAKWSITREQQDMLAVESHRRAARAIAEGRFKSQIIPIVKRTKKGETIFDTDEHVKPNTSLDILAAMKPAFKKDGSVTAGNASGINDGAAFLVIADSAAAAAAGHKPIARLVSYAVAGVPNDVMGEGPIPATRLALKKSGLELHQMDVIESNEAFAAQAIAVARALELDMEKTNPNGGAIALGHPIGCSGAFLATKAIHELHRTGGRYALVTMCVGGGQGIAAIFERV</sequence>
<dbReference type="STRING" id="863227.GCA_000373005_00010"/>
<keyword evidence="3 5" id="KW-0012">Acyltransferase</keyword>
<evidence type="ECO:0000313" key="9">
    <source>
        <dbReference type="Proteomes" id="UP000235777"/>
    </source>
</evidence>
<comment type="caution">
    <text evidence="8">The sequence shown here is derived from an EMBL/GenBank/DDBJ whole genome shotgun (WGS) entry which is preliminary data.</text>
</comment>
<dbReference type="PANTHER" id="PTHR18919:SF107">
    <property type="entry name" value="ACETYL-COA ACETYLTRANSFERASE, CYTOSOLIC"/>
    <property type="match status" value="1"/>
</dbReference>
<dbReference type="InterPro" id="IPR020617">
    <property type="entry name" value="Thiolase_C"/>
</dbReference>
<protein>
    <submittedName>
        <fullName evidence="8">Acetyl-CoA C-acyltransferase</fullName>
        <ecNumber evidence="8">2.3.1.9</ecNumber>
    </submittedName>
</protein>
<dbReference type="OrthoDB" id="6139495at2"/>
<dbReference type="PROSITE" id="PS00098">
    <property type="entry name" value="THIOLASE_1"/>
    <property type="match status" value="1"/>
</dbReference>
<evidence type="ECO:0000259" key="6">
    <source>
        <dbReference type="Pfam" id="PF00108"/>
    </source>
</evidence>
<comment type="similarity">
    <text evidence="1 5">Belongs to the thiolase-like superfamily. Thiolase family.</text>
</comment>
<organism evidence="8 9">
    <name type="scientific">Trinickia symbiotica</name>
    <dbReference type="NCBI Taxonomy" id="863227"/>
    <lineage>
        <taxon>Bacteria</taxon>
        <taxon>Pseudomonadati</taxon>
        <taxon>Pseudomonadota</taxon>
        <taxon>Betaproteobacteria</taxon>
        <taxon>Burkholderiales</taxon>
        <taxon>Burkholderiaceae</taxon>
        <taxon>Trinickia</taxon>
    </lineage>
</organism>
<evidence type="ECO:0000256" key="3">
    <source>
        <dbReference type="ARBA" id="ARBA00023315"/>
    </source>
</evidence>
<dbReference type="CDD" id="cd00751">
    <property type="entry name" value="thiolase"/>
    <property type="match status" value="1"/>
</dbReference>
<dbReference type="InterPro" id="IPR020615">
    <property type="entry name" value="Thiolase_acyl_enz_int_AS"/>
</dbReference>
<dbReference type="AlphaFoldDB" id="A0A2N7X943"/>
<dbReference type="NCBIfam" id="NF006552">
    <property type="entry name" value="PRK09051.1"/>
    <property type="match status" value="1"/>
</dbReference>
<name>A0A2N7X943_9BURK</name>
<gene>
    <name evidence="8" type="ORF">C0Z20_05635</name>
</gene>
<dbReference type="PROSITE" id="PS00737">
    <property type="entry name" value="THIOLASE_2"/>
    <property type="match status" value="1"/>
</dbReference>
<evidence type="ECO:0000256" key="2">
    <source>
        <dbReference type="ARBA" id="ARBA00022679"/>
    </source>
</evidence>
<dbReference type="GO" id="GO:0003985">
    <property type="term" value="F:acetyl-CoA C-acetyltransferase activity"/>
    <property type="evidence" value="ECO:0007669"/>
    <property type="project" value="UniProtKB-EC"/>
</dbReference>
<feature type="domain" description="Thiolase N-terminal" evidence="6">
    <location>
        <begin position="20"/>
        <end position="276"/>
    </location>
</feature>
<feature type="active site" description="Acyl-thioester intermediate" evidence="4">
    <location>
        <position position="105"/>
    </location>
</feature>
<dbReference type="Pfam" id="PF02803">
    <property type="entry name" value="Thiolase_C"/>
    <property type="match status" value="1"/>
</dbReference>
<evidence type="ECO:0000256" key="5">
    <source>
        <dbReference type="RuleBase" id="RU003557"/>
    </source>
</evidence>
<dbReference type="PROSITE" id="PS00099">
    <property type="entry name" value="THIOLASE_3"/>
    <property type="match status" value="1"/>
</dbReference>
<keyword evidence="9" id="KW-1185">Reference proteome</keyword>
<reference evidence="8 9" key="1">
    <citation type="submission" date="2018-01" db="EMBL/GenBank/DDBJ databases">
        <title>Whole genome analyses suggest that Burkholderia sensu lato contains two further novel genera in the rhizoxinica-symbiotica group Mycetohabitans gen. nov., and Trinickia gen. nov.: implications for the evolution of diazotrophy and nodulation in the Burkholderiaceae.</title>
        <authorList>
            <person name="Estrada-de los Santos P."/>
            <person name="Palmer M."/>
            <person name="Chavez-Ramirez B."/>
            <person name="Beukes C."/>
            <person name="Steenkamp E.T."/>
            <person name="Hirsch A.M."/>
            <person name="Manyaka P."/>
            <person name="Maluk M."/>
            <person name="Lafos M."/>
            <person name="Crook M."/>
            <person name="Gross E."/>
            <person name="Simon M.F."/>
            <person name="Bueno dos Reis Junior F."/>
            <person name="Poole P.S."/>
            <person name="Venter S.N."/>
            <person name="James E.K."/>
        </authorList>
    </citation>
    <scope>NUCLEOTIDE SEQUENCE [LARGE SCALE GENOMIC DNA]</scope>
    <source>
        <strain evidence="8 9">JPY 581</strain>
    </source>
</reference>
<dbReference type="PIRSF" id="PIRSF000429">
    <property type="entry name" value="Ac-CoA_Ac_transf"/>
    <property type="match status" value="1"/>
</dbReference>
<evidence type="ECO:0000259" key="7">
    <source>
        <dbReference type="Pfam" id="PF02803"/>
    </source>
</evidence>
<dbReference type="EMBL" id="PNYC01000002">
    <property type="protein sequence ID" value="PMS38248.1"/>
    <property type="molecule type" value="Genomic_DNA"/>
</dbReference>
<dbReference type="FunFam" id="3.40.47.10:FF:000010">
    <property type="entry name" value="Acetyl-CoA acetyltransferase (Thiolase)"/>
    <property type="match status" value="1"/>
</dbReference>
<evidence type="ECO:0000313" key="8">
    <source>
        <dbReference type="EMBL" id="PMS38248.1"/>
    </source>
</evidence>
<dbReference type="GO" id="GO:0006635">
    <property type="term" value="P:fatty acid beta-oxidation"/>
    <property type="evidence" value="ECO:0007669"/>
    <property type="project" value="TreeGrafter"/>
</dbReference>
<dbReference type="Gene3D" id="3.40.47.10">
    <property type="match status" value="2"/>
</dbReference>
<evidence type="ECO:0000256" key="4">
    <source>
        <dbReference type="PIRSR" id="PIRSR000429-1"/>
    </source>
</evidence>
<feature type="active site" description="Proton acceptor" evidence="4">
    <location>
        <position position="364"/>
    </location>
</feature>
<feature type="domain" description="Thiolase C-terminal" evidence="7">
    <location>
        <begin position="286"/>
        <end position="407"/>
    </location>
</feature>
<dbReference type="NCBIfam" id="TIGR01930">
    <property type="entry name" value="AcCoA-C-Actrans"/>
    <property type="match status" value="1"/>
</dbReference>
<dbReference type="EC" id="2.3.1.9" evidence="8"/>